<feature type="compositionally biased region" description="Polar residues" evidence="3">
    <location>
        <begin position="1"/>
        <end position="20"/>
    </location>
</feature>
<feature type="region of interest" description="Disordered" evidence="3">
    <location>
        <begin position="119"/>
        <end position="147"/>
    </location>
</feature>
<dbReference type="PROSITE" id="PS51542">
    <property type="entry name" value="FYRN"/>
    <property type="match status" value="1"/>
</dbReference>
<evidence type="ECO:0000256" key="3">
    <source>
        <dbReference type="SAM" id="MobiDB-lite"/>
    </source>
</evidence>
<dbReference type="Proteomes" id="UP000275408">
    <property type="component" value="Unassembled WGS sequence"/>
</dbReference>
<organism evidence="4 5">
    <name type="scientific">Pocillopora damicornis</name>
    <name type="common">Cauliflower coral</name>
    <name type="synonym">Millepora damicornis</name>
    <dbReference type="NCBI Taxonomy" id="46731"/>
    <lineage>
        <taxon>Eukaryota</taxon>
        <taxon>Metazoa</taxon>
        <taxon>Cnidaria</taxon>
        <taxon>Anthozoa</taxon>
        <taxon>Hexacorallia</taxon>
        <taxon>Scleractinia</taxon>
        <taxon>Astrocoeniina</taxon>
        <taxon>Pocilloporidae</taxon>
        <taxon>Pocillopora</taxon>
    </lineage>
</organism>
<evidence type="ECO:0000313" key="4">
    <source>
        <dbReference type="EMBL" id="RMX36936.1"/>
    </source>
</evidence>
<dbReference type="GO" id="GO:0051726">
    <property type="term" value="P:regulation of cell cycle"/>
    <property type="evidence" value="ECO:0007669"/>
    <property type="project" value="TreeGrafter"/>
</dbReference>
<feature type="compositionally biased region" description="Low complexity" evidence="3">
    <location>
        <begin position="473"/>
        <end position="484"/>
    </location>
</feature>
<dbReference type="PROSITE" id="PS51543">
    <property type="entry name" value="FYRC"/>
    <property type="match status" value="1"/>
</dbReference>
<feature type="compositionally biased region" description="Basic residues" evidence="3">
    <location>
        <begin position="212"/>
        <end position="222"/>
    </location>
</feature>
<dbReference type="EMBL" id="RCHS01004213">
    <property type="protein sequence ID" value="RMX36936.1"/>
    <property type="molecule type" value="Genomic_DNA"/>
</dbReference>
<comment type="subcellular location">
    <subcellularLocation>
        <location evidence="1">Nucleus</location>
    </subcellularLocation>
</comment>
<dbReference type="InterPro" id="IPR003888">
    <property type="entry name" value="FYrich_N"/>
</dbReference>
<feature type="region of interest" description="Disordered" evidence="3">
    <location>
        <begin position="473"/>
        <end position="523"/>
    </location>
</feature>
<feature type="region of interest" description="Disordered" evidence="3">
    <location>
        <begin position="211"/>
        <end position="313"/>
    </location>
</feature>
<proteinExistence type="predicted"/>
<dbReference type="PANTHER" id="PTHR22715:SF0">
    <property type="entry name" value="TRANSFORMING GROWTH FACTOR BETA REGULATOR 1"/>
    <property type="match status" value="1"/>
</dbReference>
<protein>
    <recommendedName>
        <fullName evidence="6">Transforming growth factor beta regulator 1</fullName>
    </recommendedName>
</protein>
<feature type="compositionally biased region" description="Basic residues" evidence="3">
    <location>
        <begin position="263"/>
        <end position="274"/>
    </location>
</feature>
<evidence type="ECO:0000256" key="2">
    <source>
        <dbReference type="ARBA" id="ARBA00023242"/>
    </source>
</evidence>
<gene>
    <name evidence="4" type="ORF">pdam_00000977</name>
</gene>
<feature type="compositionally biased region" description="Low complexity" evidence="3">
    <location>
        <begin position="276"/>
        <end position="295"/>
    </location>
</feature>
<evidence type="ECO:0000313" key="5">
    <source>
        <dbReference type="Proteomes" id="UP000275408"/>
    </source>
</evidence>
<feature type="compositionally biased region" description="Acidic residues" evidence="3">
    <location>
        <begin position="119"/>
        <end position="143"/>
    </location>
</feature>
<feature type="region of interest" description="Disordered" evidence="3">
    <location>
        <begin position="1"/>
        <end position="58"/>
    </location>
</feature>
<dbReference type="InterPro" id="IPR003889">
    <property type="entry name" value="FYrich_C"/>
</dbReference>
<dbReference type="GO" id="GO:0005634">
    <property type="term" value="C:nucleus"/>
    <property type="evidence" value="ECO:0007669"/>
    <property type="project" value="UniProtKB-SubCell"/>
</dbReference>
<keyword evidence="2" id="KW-0539">Nucleus</keyword>
<dbReference type="SMART" id="SM00542">
    <property type="entry name" value="FYRC"/>
    <property type="match status" value="1"/>
</dbReference>
<evidence type="ECO:0000256" key="1">
    <source>
        <dbReference type="ARBA" id="ARBA00004123"/>
    </source>
</evidence>
<dbReference type="Pfam" id="PF05965">
    <property type="entry name" value="FYRC"/>
    <property type="match status" value="1"/>
</dbReference>
<feature type="compositionally biased region" description="Basic residues" evidence="3">
    <location>
        <begin position="302"/>
        <end position="313"/>
    </location>
</feature>
<feature type="compositionally biased region" description="Acidic residues" evidence="3">
    <location>
        <begin position="41"/>
        <end position="56"/>
    </location>
</feature>
<dbReference type="STRING" id="46731.A0A3M6T693"/>
<keyword evidence="5" id="KW-1185">Reference proteome</keyword>
<feature type="compositionally biased region" description="Basic and acidic residues" evidence="3">
    <location>
        <begin position="238"/>
        <end position="262"/>
    </location>
</feature>
<dbReference type="InterPro" id="IPR040092">
    <property type="entry name" value="TBRG1"/>
</dbReference>
<dbReference type="SMART" id="SM00541">
    <property type="entry name" value="FYRN"/>
    <property type="match status" value="1"/>
</dbReference>
<dbReference type="Gene3D" id="3.30.160.360">
    <property type="match status" value="1"/>
</dbReference>
<dbReference type="OrthoDB" id="5977526at2759"/>
<dbReference type="Pfam" id="PF05964">
    <property type="entry name" value="FYRN"/>
    <property type="match status" value="1"/>
</dbReference>
<comment type="caution">
    <text evidence="4">The sequence shown here is derived from an EMBL/GenBank/DDBJ whole genome shotgun (WGS) entry which is preliminary data.</text>
</comment>
<evidence type="ECO:0008006" key="6">
    <source>
        <dbReference type="Google" id="ProtNLM"/>
    </source>
</evidence>
<reference evidence="4 5" key="1">
    <citation type="journal article" date="2018" name="Sci. Rep.">
        <title>Comparative analysis of the Pocillopora damicornis genome highlights role of immune system in coral evolution.</title>
        <authorList>
            <person name="Cunning R."/>
            <person name="Bay R.A."/>
            <person name="Gillette P."/>
            <person name="Baker A.C."/>
            <person name="Traylor-Knowles N."/>
        </authorList>
    </citation>
    <scope>NUCLEOTIDE SEQUENCE [LARGE SCALE GENOMIC DNA]</scope>
    <source>
        <strain evidence="4">RSMAS</strain>
        <tissue evidence="4">Whole animal</tissue>
    </source>
</reference>
<feature type="region of interest" description="Disordered" evidence="3">
    <location>
        <begin position="600"/>
        <end position="648"/>
    </location>
</feature>
<feature type="compositionally biased region" description="Polar residues" evidence="3">
    <location>
        <begin position="600"/>
        <end position="610"/>
    </location>
</feature>
<sequence length="648" mass="70016">MLSPTALNMFSPSPASSEEIGSSALFPSLDTGLSTSGMTSEEIDEQPEGEENEYADAAESTKAEFIEKTLLRASEQILLQSGGKLHVKDIADRITFRESSRFKRIDNRFGWFALMEVEVEDDDDDEDDDDSMDNETTEGDDQENGALCDEVQRTEVKFQRAKAERRFILKRLFQYQAAAEAGMFQAAPYPPFSPDMLPPMMYPPFVAEKAKPPKVKAKKTAVKPKAEKEPKSSGGKATKAEKAATEGAGKDGLKEKEKPARQEKKKPAKPKKPKAQPENSAPSAANAITSAAVSSKGTPPVKPKRKKPGTAIKRKVQPIAVDAKGKPIFPIVLGGLTVHSLGEIVYDRPGFHSERYIWPVGYCSSRTYPSMRNPEKKCIYTCKILDGGFGPQFEMCPEDDPDHPIVASSATACHCVVLKAVNKARGRDASNTGSGPEFFGFSHPTIQYLIQSLPGARKCTKYQWVKFELPKPQSKQAGKASSSSTPDPSGVLQGIPSGVEDDSIASLHEDDPMPAGMTTFHPSSAMEQPIDRAMNQTMSQPIDHDEEMFKDPDMGPLTLASTITPLSSPGLCSPSPSTQLDGLEHDTEMDPGMNPLMSSPTRSAFPTSLSGMPLSPTAAGQASFVLPPTSPLFGNSFPGTGIPDSPPK</sequence>
<name>A0A3M6T693_POCDA</name>
<dbReference type="PANTHER" id="PTHR22715">
    <property type="entry name" value="TRANSFORMING GROWTH FACTOR BETA REGULATED GENE 1"/>
    <property type="match status" value="1"/>
</dbReference>
<dbReference type="AlphaFoldDB" id="A0A3M6T693"/>
<accession>A0A3M6T693</accession>